<dbReference type="STRING" id="1365484.W6QF64"/>
<dbReference type="EMBL" id="HG792016">
    <property type="protein sequence ID" value="CDM32744.1"/>
    <property type="molecule type" value="Genomic_DNA"/>
</dbReference>
<protein>
    <submittedName>
        <fullName evidence="1">Genomic scaffold, ProqFM164S02</fullName>
    </submittedName>
</protein>
<keyword evidence="2" id="KW-1185">Reference proteome</keyword>
<organism evidence="1 2">
    <name type="scientific">Penicillium roqueforti (strain FM164)</name>
    <dbReference type="NCBI Taxonomy" id="1365484"/>
    <lineage>
        <taxon>Eukaryota</taxon>
        <taxon>Fungi</taxon>
        <taxon>Dikarya</taxon>
        <taxon>Ascomycota</taxon>
        <taxon>Pezizomycotina</taxon>
        <taxon>Eurotiomycetes</taxon>
        <taxon>Eurotiomycetidae</taxon>
        <taxon>Eurotiales</taxon>
        <taxon>Aspergillaceae</taxon>
        <taxon>Penicillium</taxon>
    </lineage>
</organism>
<dbReference type="AlphaFoldDB" id="W6QF64"/>
<evidence type="ECO:0000313" key="1">
    <source>
        <dbReference type="EMBL" id="CDM32744.1"/>
    </source>
</evidence>
<accession>W6QF64</accession>
<gene>
    <name evidence="1" type="ORF">PROQFM164_S02g002895</name>
</gene>
<sequence>MDESDPPVNEINAARIYTKYYSARYSRRSDQLEFNGITCSTLATISTNWQLPEVRLYKLPKKLKSVYHICISSAIKSTEAFDRVGGYRQFSNILVLSVSFILGLKELIELEQLKRLLVRTIGFLI</sequence>
<dbReference type="OrthoDB" id="5244761at2759"/>
<proteinExistence type="predicted"/>
<reference evidence="1" key="1">
    <citation type="journal article" date="2014" name="Nat. Commun.">
        <title>Multiple recent horizontal transfers of a large genomic region in cheese making fungi.</title>
        <authorList>
            <person name="Cheeseman K."/>
            <person name="Ropars J."/>
            <person name="Renault P."/>
            <person name="Dupont J."/>
            <person name="Gouzy J."/>
            <person name="Branca A."/>
            <person name="Abraham A.L."/>
            <person name="Ceppi M."/>
            <person name="Conseiller E."/>
            <person name="Debuchy R."/>
            <person name="Malagnac F."/>
            <person name="Goarin A."/>
            <person name="Silar P."/>
            <person name="Lacoste S."/>
            <person name="Sallet E."/>
            <person name="Bensimon A."/>
            <person name="Giraud T."/>
            <person name="Brygoo Y."/>
        </authorList>
    </citation>
    <scope>NUCLEOTIDE SEQUENCE [LARGE SCALE GENOMIC DNA]</scope>
    <source>
        <strain evidence="1">FM164</strain>
    </source>
</reference>
<dbReference type="OMA" id="HICISSA"/>
<name>W6QF64_PENRF</name>
<evidence type="ECO:0000313" key="2">
    <source>
        <dbReference type="Proteomes" id="UP000030686"/>
    </source>
</evidence>
<dbReference type="Proteomes" id="UP000030686">
    <property type="component" value="Unassembled WGS sequence"/>
</dbReference>